<feature type="region of interest" description="Disordered" evidence="1">
    <location>
        <begin position="1"/>
        <end position="21"/>
    </location>
</feature>
<reference evidence="2" key="1">
    <citation type="submission" date="2020-06" db="EMBL/GenBank/DDBJ databases">
        <title>WGS assembly of Ceratodon purpureus strain R40.</title>
        <authorList>
            <person name="Carey S.B."/>
            <person name="Jenkins J."/>
            <person name="Shu S."/>
            <person name="Lovell J.T."/>
            <person name="Sreedasyam A."/>
            <person name="Maumus F."/>
            <person name="Tiley G.P."/>
            <person name="Fernandez-Pozo N."/>
            <person name="Barry K."/>
            <person name="Chen C."/>
            <person name="Wang M."/>
            <person name="Lipzen A."/>
            <person name="Daum C."/>
            <person name="Saski C.A."/>
            <person name="Payton A.C."/>
            <person name="Mcbreen J.C."/>
            <person name="Conrad R.E."/>
            <person name="Kollar L.M."/>
            <person name="Olsson S."/>
            <person name="Huttunen S."/>
            <person name="Landis J.B."/>
            <person name="Wickett N.J."/>
            <person name="Johnson M.G."/>
            <person name="Rensing S.A."/>
            <person name="Grimwood J."/>
            <person name="Schmutz J."/>
            <person name="Mcdaniel S.F."/>
        </authorList>
    </citation>
    <scope>NUCLEOTIDE SEQUENCE</scope>
    <source>
        <strain evidence="2">R40</strain>
    </source>
</reference>
<evidence type="ECO:0000313" key="3">
    <source>
        <dbReference type="Proteomes" id="UP000822688"/>
    </source>
</evidence>
<dbReference type="AlphaFoldDB" id="A0A8T0H769"/>
<dbReference type="Proteomes" id="UP000822688">
    <property type="component" value="Chromosome 7"/>
</dbReference>
<evidence type="ECO:0000313" key="2">
    <source>
        <dbReference type="EMBL" id="KAG0567223.1"/>
    </source>
</evidence>
<dbReference type="Pfam" id="PF16093">
    <property type="entry name" value="PAC4"/>
    <property type="match status" value="1"/>
</dbReference>
<comment type="caution">
    <text evidence="2">The sequence shown here is derived from an EMBL/GenBank/DDBJ whole genome shotgun (WGS) entry which is preliminary data.</text>
</comment>
<evidence type="ECO:0008006" key="4">
    <source>
        <dbReference type="Google" id="ProtNLM"/>
    </source>
</evidence>
<name>A0A8T0H769_CERPU</name>
<dbReference type="InterPro" id="IPR032157">
    <property type="entry name" value="PAC4"/>
</dbReference>
<keyword evidence="3" id="KW-1185">Reference proteome</keyword>
<protein>
    <recommendedName>
        <fullName evidence="4">Proteasome assembly chaperone 4</fullName>
    </recommendedName>
</protein>
<accession>A0A8T0H769</accession>
<dbReference type="PANTHER" id="PTHR33559">
    <property type="entry name" value="PROTEASOME ASSEMBLY CHAPERONE 4"/>
    <property type="match status" value="1"/>
</dbReference>
<dbReference type="GO" id="GO:0043248">
    <property type="term" value="P:proteasome assembly"/>
    <property type="evidence" value="ECO:0007669"/>
    <property type="project" value="InterPro"/>
</dbReference>
<organism evidence="2 3">
    <name type="scientific">Ceratodon purpureus</name>
    <name type="common">Fire moss</name>
    <name type="synonym">Dicranum purpureum</name>
    <dbReference type="NCBI Taxonomy" id="3225"/>
    <lineage>
        <taxon>Eukaryota</taxon>
        <taxon>Viridiplantae</taxon>
        <taxon>Streptophyta</taxon>
        <taxon>Embryophyta</taxon>
        <taxon>Bryophyta</taxon>
        <taxon>Bryophytina</taxon>
        <taxon>Bryopsida</taxon>
        <taxon>Dicranidae</taxon>
        <taxon>Pseudoditrichales</taxon>
        <taxon>Ditrichaceae</taxon>
        <taxon>Ceratodon</taxon>
    </lineage>
</organism>
<dbReference type="PANTHER" id="PTHR33559:SF1">
    <property type="entry name" value="PROTEASOME ASSEMBLY CHAPERONE 4"/>
    <property type="match status" value="1"/>
</dbReference>
<gene>
    <name evidence="2" type="ORF">KC19_7G119800</name>
</gene>
<evidence type="ECO:0000256" key="1">
    <source>
        <dbReference type="SAM" id="MobiDB-lite"/>
    </source>
</evidence>
<sequence length="145" mass="15592">MDKEADAAPTPDMEPGLEMTQFSDESNDSTFHFQILRLVDQLYVWIGCNSARMGNLFAALPTRWDKTASVAALVGGGAESTGASMARRLSMRTGWSIILSSNLPSNAPVLEAFAEQRLFQELRTLGYVKSASKTSSGAATSLTPV</sequence>
<dbReference type="EMBL" id="CM026428">
    <property type="protein sequence ID" value="KAG0567223.1"/>
    <property type="molecule type" value="Genomic_DNA"/>
</dbReference>
<proteinExistence type="predicted"/>